<protein>
    <submittedName>
        <fullName evidence="1">Putative Cysteine-rich receptor-like protein kinase 4</fullName>
    </submittedName>
</protein>
<dbReference type="GO" id="GO:0016301">
    <property type="term" value="F:kinase activity"/>
    <property type="evidence" value="ECO:0007669"/>
    <property type="project" value="UniProtKB-KW"/>
</dbReference>
<dbReference type="InterPro" id="IPR011009">
    <property type="entry name" value="Kinase-like_dom_sf"/>
</dbReference>
<reference evidence="1" key="2">
    <citation type="submission" date="2019-07" db="EMBL/GenBank/DDBJ databases">
        <authorList>
            <person name="Yang Y."/>
            <person name="Bocs S."/>
            <person name="Baudouin L."/>
        </authorList>
    </citation>
    <scope>NUCLEOTIDE SEQUENCE</scope>
    <source>
        <tissue evidence="1">Spear leaf of Hainan Tall coconut</tissue>
    </source>
</reference>
<dbReference type="EMBL" id="CM017876">
    <property type="protein sequence ID" value="KAG1342715.1"/>
    <property type="molecule type" value="Genomic_DNA"/>
</dbReference>
<dbReference type="PANTHER" id="PTHR27006">
    <property type="entry name" value="PROMASTIGOTE SURFACE ANTIGEN PROTEIN PSA"/>
    <property type="match status" value="1"/>
</dbReference>
<keyword evidence="1" id="KW-0675">Receptor</keyword>
<sequence>MDPLLGDSYPMNEARQCFRVGLLCVQENPEDRPTMSSVVLMLRSDQTPLYPPSEPPSYARSKTPELVLSPLMYSTSTKTHSINDVTLTTVQPR</sequence>
<keyword evidence="1" id="KW-0808">Transferase</keyword>
<keyword evidence="2" id="KW-1185">Reference proteome</keyword>
<dbReference type="Gene3D" id="1.10.510.10">
    <property type="entry name" value="Transferase(Phosphotransferase) domain 1"/>
    <property type="match status" value="1"/>
</dbReference>
<keyword evidence="1" id="KW-0418">Kinase</keyword>
<comment type="caution">
    <text evidence="1">The sequence shown here is derived from an EMBL/GenBank/DDBJ whole genome shotgun (WGS) entry which is preliminary data.</text>
</comment>
<proteinExistence type="predicted"/>
<dbReference type="AlphaFoldDB" id="A0A8K0N1V6"/>
<accession>A0A8K0N1V6</accession>
<evidence type="ECO:0000313" key="2">
    <source>
        <dbReference type="Proteomes" id="UP000797356"/>
    </source>
</evidence>
<evidence type="ECO:0000313" key="1">
    <source>
        <dbReference type="EMBL" id="KAG1342715.1"/>
    </source>
</evidence>
<dbReference type="PANTHER" id="PTHR27006:SF623">
    <property type="entry name" value="PROTEIN KINASE DOMAIN-CONTAINING PROTEIN"/>
    <property type="match status" value="1"/>
</dbReference>
<gene>
    <name evidence="1" type="ORF">COCNU_05G009440</name>
</gene>
<dbReference type="OrthoDB" id="689128at2759"/>
<dbReference type="SUPFAM" id="SSF56112">
    <property type="entry name" value="Protein kinase-like (PK-like)"/>
    <property type="match status" value="1"/>
</dbReference>
<name>A0A8K0N1V6_COCNU</name>
<reference evidence="1" key="1">
    <citation type="journal article" date="2017" name="Gigascience">
        <title>The genome draft of coconut (Cocos nucifera).</title>
        <authorList>
            <person name="Xiao Y."/>
            <person name="Xu P."/>
            <person name="Fan H."/>
            <person name="Baudouin L."/>
            <person name="Xia W."/>
            <person name="Bocs S."/>
            <person name="Xu J."/>
            <person name="Li Q."/>
            <person name="Guo A."/>
            <person name="Zhou L."/>
            <person name="Li J."/>
            <person name="Wu Y."/>
            <person name="Ma Z."/>
            <person name="Armero A."/>
            <person name="Issali A.E."/>
            <person name="Liu N."/>
            <person name="Peng M."/>
            <person name="Yang Y."/>
        </authorList>
    </citation>
    <scope>NUCLEOTIDE SEQUENCE</scope>
    <source>
        <tissue evidence="1">Spear leaf of Hainan Tall coconut</tissue>
    </source>
</reference>
<dbReference type="Proteomes" id="UP000797356">
    <property type="component" value="Chromosome 5"/>
</dbReference>
<organism evidence="1 2">
    <name type="scientific">Cocos nucifera</name>
    <name type="common">Coconut palm</name>
    <dbReference type="NCBI Taxonomy" id="13894"/>
    <lineage>
        <taxon>Eukaryota</taxon>
        <taxon>Viridiplantae</taxon>
        <taxon>Streptophyta</taxon>
        <taxon>Embryophyta</taxon>
        <taxon>Tracheophyta</taxon>
        <taxon>Spermatophyta</taxon>
        <taxon>Magnoliopsida</taxon>
        <taxon>Liliopsida</taxon>
        <taxon>Arecaceae</taxon>
        <taxon>Arecoideae</taxon>
        <taxon>Cocoseae</taxon>
        <taxon>Attaleinae</taxon>
        <taxon>Cocos</taxon>
    </lineage>
</organism>